<keyword evidence="2" id="KW-0520">NAD</keyword>
<dbReference type="PANTHER" id="PTHR43333">
    <property type="entry name" value="2-HACID_DH_C DOMAIN-CONTAINING PROTEIN"/>
    <property type="match status" value="1"/>
</dbReference>
<dbReference type="GO" id="GO:0016491">
    <property type="term" value="F:oxidoreductase activity"/>
    <property type="evidence" value="ECO:0007669"/>
    <property type="project" value="UniProtKB-KW"/>
</dbReference>
<dbReference type="PANTHER" id="PTHR43333:SF1">
    <property type="entry name" value="D-ISOMER SPECIFIC 2-HYDROXYACID DEHYDROGENASE NAD-BINDING DOMAIN-CONTAINING PROTEIN"/>
    <property type="match status" value="1"/>
</dbReference>
<dbReference type="InParanoid" id="K1P6W5"/>
<dbReference type="InterPro" id="IPR036291">
    <property type="entry name" value="NAD(P)-bd_dom_sf"/>
</dbReference>
<protein>
    <submittedName>
        <fullName evidence="4">Glyoxylate/hydroxypyruvate reductase B</fullName>
    </submittedName>
</protein>
<dbReference type="HOGENOM" id="CLU_1653805_0_0_1"/>
<name>K1P6W5_MAGGI</name>
<dbReference type="SUPFAM" id="SSF51735">
    <property type="entry name" value="NAD(P)-binding Rossmann-fold domains"/>
    <property type="match status" value="1"/>
</dbReference>
<gene>
    <name evidence="4" type="ORF">CGI_10001130</name>
</gene>
<evidence type="ECO:0000259" key="3">
    <source>
        <dbReference type="Pfam" id="PF02826"/>
    </source>
</evidence>
<dbReference type="GO" id="GO:0051287">
    <property type="term" value="F:NAD binding"/>
    <property type="evidence" value="ECO:0007669"/>
    <property type="project" value="InterPro"/>
</dbReference>
<dbReference type="Pfam" id="PF02826">
    <property type="entry name" value="2-Hacid_dh_C"/>
    <property type="match status" value="1"/>
</dbReference>
<keyword evidence="1" id="KW-0560">Oxidoreductase</keyword>
<evidence type="ECO:0000256" key="1">
    <source>
        <dbReference type="ARBA" id="ARBA00023002"/>
    </source>
</evidence>
<keyword evidence="4" id="KW-0670">Pyruvate</keyword>
<dbReference type="AlphaFoldDB" id="K1P6W5"/>
<evidence type="ECO:0000313" key="4">
    <source>
        <dbReference type="EMBL" id="EKC17323.1"/>
    </source>
</evidence>
<organism evidence="4">
    <name type="scientific">Magallana gigas</name>
    <name type="common">Pacific oyster</name>
    <name type="synonym">Crassostrea gigas</name>
    <dbReference type="NCBI Taxonomy" id="29159"/>
    <lineage>
        <taxon>Eukaryota</taxon>
        <taxon>Metazoa</taxon>
        <taxon>Spiralia</taxon>
        <taxon>Lophotrochozoa</taxon>
        <taxon>Mollusca</taxon>
        <taxon>Bivalvia</taxon>
        <taxon>Autobranchia</taxon>
        <taxon>Pteriomorphia</taxon>
        <taxon>Ostreida</taxon>
        <taxon>Ostreoidea</taxon>
        <taxon>Ostreidae</taxon>
        <taxon>Magallana</taxon>
    </lineage>
</organism>
<reference evidence="4" key="1">
    <citation type="journal article" date="2012" name="Nature">
        <title>The oyster genome reveals stress adaptation and complexity of shell formation.</title>
        <authorList>
            <person name="Zhang G."/>
            <person name="Fang X."/>
            <person name="Guo X."/>
            <person name="Li L."/>
            <person name="Luo R."/>
            <person name="Xu F."/>
            <person name="Yang P."/>
            <person name="Zhang L."/>
            <person name="Wang X."/>
            <person name="Qi H."/>
            <person name="Xiong Z."/>
            <person name="Que H."/>
            <person name="Xie Y."/>
            <person name="Holland P.W."/>
            <person name="Paps J."/>
            <person name="Zhu Y."/>
            <person name="Wu F."/>
            <person name="Chen Y."/>
            <person name="Wang J."/>
            <person name="Peng C."/>
            <person name="Meng J."/>
            <person name="Yang L."/>
            <person name="Liu J."/>
            <person name="Wen B."/>
            <person name="Zhang N."/>
            <person name="Huang Z."/>
            <person name="Zhu Q."/>
            <person name="Feng Y."/>
            <person name="Mount A."/>
            <person name="Hedgecock D."/>
            <person name="Xu Z."/>
            <person name="Liu Y."/>
            <person name="Domazet-Loso T."/>
            <person name="Du Y."/>
            <person name="Sun X."/>
            <person name="Zhang S."/>
            <person name="Liu B."/>
            <person name="Cheng P."/>
            <person name="Jiang X."/>
            <person name="Li J."/>
            <person name="Fan D."/>
            <person name="Wang W."/>
            <person name="Fu W."/>
            <person name="Wang T."/>
            <person name="Wang B."/>
            <person name="Zhang J."/>
            <person name="Peng Z."/>
            <person name="Li Y."/>
            <person name="Li N."/>
            <person name="Wang J."/>
            <person name="Chen M."/>
            <person name="He Y."/>
            <person name="Tan F."/>
            <person name="Song X."/>
            <person name="Zheng Q."/>
            <person name="Huang R."/>
            <person name="Yang H."/>
            <person name="Du X."/>
            <person name="Chen L."/>
            <person name="Yang M."/>
            <person name="Gaffney P.M."/>
            <person name="Wang S."/>
            <person name="Luo L."/>
            <person name="She Z."/>
            <person name="Ming Y."/>
            <person name="Huang W."/>
            <person name="Zhang S."/>
            <person name="Huang B."/>
            <person name="Zhang Y."/>
            <person name="Qu T."/>
            <person name="Ni P."/>
            <person name="Miao G."/>
            <person name="Wang J."/>
            <person name="Wang Q."/>
            <person name="Steinberg C.E."/>
            <person name="Wang H."/>
            <person name="Li N."/>
            <person name="Qian L."/>
            <person name="Zhang G."/>
            <person name="Li Y."/>
            <person name="Yang H."/>
            <person name="Liu X."/>
            <person name="Wang J."/>
            <person name="Yin Y."/>
            <person name="Wang J."/>
        </authorList>
    </citation>
    <scope>NUCLEOTIDE SEQUENCE [LARGE SCALE GENOMIC DNA]</scope>
    <source>
        <strain evidence="4">05x7-T-G4-1.051#20</strain>
    </source>
</reference>
<sequence>MTTKLPVVCVSSLVPRLAAVVRQLLPAAEILEATPGEDGVEALFRAFPTPPEGVTITRMGDGFGRLMAEYVVGNILSRELSIVKFSQQQQNNMWDKRTVGNLSEFLAGCDYICNVLPSTTETQDLLSGDALSCCKSKSPVFINVGRGGIISEESLLAALE</sequence>
<evidence type="ECO:0000256" key="2">
    <source>
        <dbReference type="ARBA" id="ARBA00023027"/>
    </source>
</evidence>
<proteinExistence type="predicted"/>
<feature type="domain" description="D-isomer specific 2-hydroxyacid dehydrogenase NAD-binding" evidence="3">
    <location>
        <begin position="86"/>
        <end position="160"/>
    </location>
</feature>
<dbReference type="EMBL" id="JH823081">
    <property type="protein sequence ID" value="EKC17323.1"/>
    <property type="molecule type" value="Genomic_DNA"/>
</dbReference>
<accession>K1P6W5</accession>
<dbReference type="Gene3D" id="3.40.50.720">
    <property type="entry name" value="NAD(P)-binding Rossmann-like Domain"/>
    <property type="match status" value="3"/>
</dbReference>
<dbReference type="InterPro" id="IPR006140">
    <property type="entry name" value="D-isomer_DH_NAD-bd"/>
</dbReference>